<evidence type="ECO:0000259" key="3">
    <source>
        <dbReference type="Pfam" id="PF20732"/>
    </source>
</evidence>
<feature type="signal peptide" evidence="1">
    <location>
        <begin position="1"/>
        <end position="17"/>
    </location>
</feature>
<dbReference type="InterPro" id="IPR048502">
    <property type="entry name" value="NamZ_N"/>
</dbReference>
<gene>
    <name evidence="4" type="ORF">EIK76_02005</name>
</gene>
<keyword evidence="1" id="KW-0732">Signal</keyword>
<dbReference type="Pfam" id="PF20732">
    <property type="entry name" value="NamZ_C"/>
    <property type="match status" value="1"/>
</dbReference>
<accession>A0A3P3QNS4</accession>
<dbReference type="Proteomes" id="UP000276260">
    <property type="component" value="Unassembled WGS sequence"/>
</dbReference>
<evidence type="ECO:0000313" key="5">
    <source>
        <dbReference type="Proteomes" id="UP000276260"/>
    </source>
</evidence>
<dbReference type="Pfam" id="PF07075">
    <property type="entry name" value="NamZ_N"/>
    <property type="match status" value="1"/>
</dbReference>
<feature type="domain" description="Peptidoglycan beta-N-acetylmuramidase NamZ C-terminal" evidence="3">
    <location>
        <begin position="248"/>
        <end position="386"/>
    </location>
</feature>
<dbReference type="Gene3D" id="3.40.50.12170">
    <property type="entry name" value="Uncharacterised protein PF07075, DUF1343"/>
    <property type="match status" value="1"/>
</dbReference>
<comment type="caution">
    <text evidence="4">The sequence shown here is derived from an EMBL/GenBank/DDBJ whole genome shotgun (WGS) entry which is preliminary data.</text>
</comment>
<proteinExistence type="predicted"/>
<evidence type="ECO:0000259" key="2">
    <source>
        <dbReference type="Pfam" id="PF07075"/>
    </source>
</evidence>
<dbReference type="GO" id="GO:0033922">
    <property type="term" value="F:peptidoglycan beta-N-acetylmuramidase activity"/>
    <property type="evidence" value="ECO:0007669"/>
    <property type="project" value="InterPro"/>
</dbReference>
<dbReference type="OrthoDB" id="9801061at2"/>
<dbReference type="AlphaFoldDB" id="A0A3P3QNS4"/>
<dbReference type="PIRSF" id="PIRSF016719">
    <property type="entry name" value="UCP016719"/>
    <property type="match status" value="1"/>
</dbReference>
<dbReference type="PANTHER" id="PTHR42915">
    <property type="entry name" value="HYPOTHETICAL 460 KDA PROTEIN IN FEUA-SIGW INTERGENIC REGION [PRECURSOR]"/>
    <property type="match status" value="1"/>
</dbReference>
<dbReference type="Gene3D" id="3.90.1150.140">
    <property type="match status" value="1"/>
</dbReference>
<dbReference type="EMBL" id="RRCF01000001">
    <property type="protein sequence ID" value="RRJ22881.1"/>
    <property type="molecule type" value="Genomic_DNA"/>
</dbReference>
<dbReference type="RefSeq" id="WP_046520391.1">
    <property type="nucleotide sequence ID" value="NZ_LAVS01000034.1"/>
</dbReference>
<evidence type="ECO:0000313" key="4">
    <source>
        <dbReference type="EMBL" id="RRJ22881.1"/>
    </source>
</evidence>
<protein>
    <submittedName>
        <fullName evidence="4">DUF1343 domain-containing protein</fullName>
    </submittedName>
</protein>
<dbReference type="InterPro" id="IPR008302">
    <property type="entry name" value="NamZ"/>
</dbReference>
<feature type="domain" description="Peptidoglycan beta-N-acetylmuramidase NamZ N-terminal" evidence="2">
    <location>
        <begin position="45"/>
        <end position="243"/>
    </location>
</feature>
<evidence type="ECO:0000256" key="1">
    <source>
        <dbReference type="SAM" id="SignalP"/>
    </source>
</evidence>
<feature type="chain" id="PRO_5018767765" evidence="1">
    <location>
        <begin position="18"/>
        <end position="388"/>
    </location>
</feature>
<keyword evidence="5" id="KW-1185">Reference proteome</keyword>
<dbReference type="PANTHER" id="PTHR42915:SF1">
    <property type="entry name" value="PEPTIDOGLYCAN BETA-N-ACETYLMURAMIDASE NAMZ"/>
    <property type="match status" value="1"/>
</dbReference>
<reference evidence="4 5" key="1">
    <citation type="submission" date="2018-11" db="EMBL/GenBank/DDBJ databases">
        <title>Draft genome analysis of Rheinheimera mesophila isolated from an industrial waste site.</title>
        <authorList>
            <person name="Yu Q."/>
            <person name="Qi Y."/>
            <person name="Zhang H."/>
            <person name="Lu Y."/>
            <person name="Pu J."/>
        </authorList>
    </citation>
    <scope>NUCLEOTIDE SEQUENCE [LARGE SCALE GENOMIC DNA]</scope>
    <source>
        <strain evidence="4 5">IITR13</strain>
    </source>
</reference>
<organism evidence="4 5">
    <name type="scientific">Rheinheimera mesophila</name>
    <dbReference type="NCBI Taxonomy" id="1547515"/>
    <lineage>
        <taxon>Bacteria</taxon>
        <taxon>Pseudomonadati</taxon>
        <taxon>Pseudomonadota</taxon>
        <taxon>Gammaproteobacteria</taxon>
        <taxon>Chromatiales</taxon>
        <taxon>Chromatiaceae</taxon>
        <taxon>Rheinheimera</taxon>
    </lineage>
</organism>
<name>A0A3P3QNS4_9GAMM</name>
<dbReference type="InterPro" id="IPR048503">
    <property type="entry name" value="NamZ_C"/>
</dbReference>
<sequence length="388" mass="42982">MRTLLLILSLFTLQSVAQQQDIETGASQLASNPLLSPVALTGKHIGLVVNQSSVSGKSHLLDELLRQGFAVQKIFSPEHGFRGTADAGATVANSIDPQTGIPVWSLYGKHKKPTAAALHGINLLIFDLQDVGVRYYTYLSTLHYVMEAAAEQNIPLLVLDRPNPNGTYVDGPVLDKNYQSFVGLHPIPLLHGMTLGELALMIKGERWIHKAEQLELYVWPVKNYQRDRPYDVPVRPSPNLPNAQAVALYPSLGFFEATPLSVGRGTDFPFQVLGYTNPPLGAFAFSPVAKAGAALNPPLKNQLVLGLDLRDVKAGGLDLSYLLQAQQVFAKHKLKLFNSPDFMDKLSGTNQLRQQIEQGWSEAQIRQSWQADLQKFRQQRRPYLLYPE</sequence>